<accession>A0ABP9BWX8</accession>
<reference evidence="3" key="1">
    <citation type="journal article" date="2019" name="Int. J. Syst. Evol. Microbiol.">
        <title>The Global Catalogue of Microorganisms (GCM) 10K type strain sequencing project: providing services to taxonomists for standard genome sequencing and annotation.</title>
        <authorList>
            <consortium name="The Broad Institute Genomics Platform"/>
            <consortium name="The Broad Institute Genome Sequencing Center for Infectious Disease"/>
            <person name="Wu L."/>
            <person name="Ma J."/>
        </authorList>
    </citation>
    <scope>NUCLEOTIDE SEQUENCE [LARGE SCALE GENOMIC DNA]</scope>
    <source>
        <strain evidence="3">JCM 18081</strain>
    </source>
</reference>
<sequence length="102" mass="10430">MPQLSGLGRGAWPTVDLRADAEVPAGLRTRVRPDEAPSREVCAGAVSGVVCPSGFSAPPVPLTAARQFRIHTGFPDHGCGTTGLRSVPTSRSVASGGPVSPR</sequence>
<feature type="region of interest" description="Disordered" evidence="1">
    <location>
        <begin position="79"/>
        <end position="102"/>
    </location>
</feature>
<gene>
    <name evidence="2" type="ORF">GCM10023220_30090</name>
</gene>
<feature type="compositionally biased region" description="Polar residues" evidence="1">
    <location>
        <begin position="83"/>
        <end position="93"/>
    </location>
</feature>
<evidence type="ECO:0000313" key="2">
    <source>
        <dbReference type="EMBL" id="GAA4799833.1"/>
    </source>
</evidence>
<dbReference type="EMBL" id="BAABIG010000025">
    <property type="protein sequence ID" value="GAA4799833.1"/>
    <property type="molecule type" value="Genomic_DNA"/>
</dbReference>
<evidence type="ECO:0000256" key="1">
    <source>
        <dbReference type="SAM" id="MobiDB-lite"/>
    </source>
</evidence>
<protein>
    <submittedName>
        <fullName evidence="2">Uncharacterized protein</fullName>
    </submittedName>
</protein>
<name>A0ABP9BWX8_9ACTN</name>
<dbReference type="Proteomes" id="UP001501265">
    <property type="component" value="Unassembled WGS sequence"/>
</dbReference>
<keyword evidence="3" id="KW-1185">Reference proteome</keyword>
<evidence type="ECO:0000313" key="3">
    <source>
        <dbReference type="Proteomes" id="UP001501265"/>
    </source>
</evidence>
<proteinExistence type="predicted"/>
<organism evidence="2 3">
    <name type="scientific">Streptomyces ziwulingensis</name>
    <dbReference type="NCBI Taxonomy" id="1045501"/>
    <lineage>
        <taxon>Bacteria</taxon>
        <taxon>Bacillati</taxon>
        <taxon>Actinomycetota</taxon>
        <taxon>Actinomycetes</taxon>
        <taxon>Kitasatosporales</taxon>
        <taxon>Streptomycetaceae</taxon>
        <taxon>Streptomyces</taxon>
    </lineage>
</organism>
<comment type="caution">
    <text evidence="2">The sequence shown here is derived from an EMBL/GenBank/DDBJ whole genome shotgun (WGS) entry which is preliminary data.</text>
</comment>